<sequence>MVIAPSRPNKLSVQWVVPGEIVQQLSETNYVVKFPEKDKTNVYHVNMIKPYHQREENINLLCIHPLKRDEEEYMPTPGRETRPCIDYRRLNKEARTQFFSLPNIEELIERESAATCVSILDLTRGYLQIPLSPRAQSGSGIQTASRVESSNHERVSNTYHEDPSPILLDLADYYRRYIPEFSLMASPLTDLLKRKNRKTIVDWKEDYQKALGELKGKLTEDPVLYSPDFAKPFIIQCDASNLGVWLCFLK</sequence>
<evidence type="ECO:0000313" key="4">
    <source>
        <dbReference type="EMBL" id="GFS33107.1"/>
    </source>
</evidence>
<reference evidence="4" key="1">
    <citation type="submission" date="2020-08" db="EMBL/GenBank/DDBJ databases">
        <title>Multicomponent nature underlies the extraordinary mechanical properties of spider dragline silk.</title>
        <authorList>
            <person name="Kono N."/>
            <person name="Nakamura H."/>
            <person name="Mori M."/>
            <person name="Yoshida Y."/>
            <person name="Ohtoshi R."/>
            <person name="Malay A.D."/>
            <person name="Moran D.A.P."/>
            <person name="Tomita M."/>
            <person name="Numata K."/>
            <person name="Arakawa K."/>
        </authorList>
    </citation>
    <scope>NUCLEOTIDE SEQUENCE</scope>
</reference>
<evidence type="ECO:0000313" key="5">
    <source>
        <dbReference type="Proteomes" id="UP000886998"/>
    </source>
</evidence>
<keyword evidence="5" id="KW-1185">Reference proteome</keyword>
<dbReference type="InterPro" id="IPR043502">
    <property type="entry name" value="DNA/RNA_pol_sf"/>
</dbReference>
<protein>
    <submittedName>
        <fullName evidence="4">Retrovirus-related Pol polyprotein from transposon 17.6</fullName>
    </submittedName>
</protein>
<dbReference type="PANTHER" id="PTHR37984">
    <property type="entry name" value="PROTEIN CBG26694"/>
    <property type="match status" value="1"/>
</dbReference>
<evidence type="ECO:0000256" key="2">
    <source>
        <dbReference type="SAM" id="MobiDB-lite"/>
    </source>
</evidence>
<feature type="compositionally biased region" description="Basic and acidic residues" evidence="2">
    <location>
        <begin position="149"/>
        <end position="158"/>
    </location>
</feature>
<comment type="caution">
    <text evidence="4">The sequence shown here is derived from an EMBL/GenBank/DDBJ whole genome shotgun (WGS) entry which is preliminary data.</text>
</comment>
<dbReference type="InterPro" id="IPR043128">
    <property type="entry name" value="Rev_trsase/Diguanyl_cyclase"/>
</dbReference>
<dbReference type="Pfam" id="PF17919">
    <property type="entry name" value="RT_RNaseH_2"/>
    <property type="match status" value="1"/>
</dbReference>
<proteinExistence type="predicted"/>
<name>A0A8X6M736_9ARAC</name>
<feature type="region of interest" description="Disordered" evidence="2">
    <location>
        <begin position="138"/>
        <end position="158"/>
    </location>
</feature>
<dbReference type="Gene3D" id="3.30.70.270">
    <property type="match status" value="2"/>
</dbReference>
<dbReference type="InterPro" id="IPR050951">
    <property type="entry name" value="Retrovirus_Pol_polyprotein"/>
</dbReference>
<evidence type="ECO:0000259" key="3">
    <source>
        <dbReference type="Pfam" id="PF17919"/>
    </source>
</evidence>
<dbReference type="GO" id="GO:0071897">
    <property type="term" value="P:DNA biosynthetic process"/>
    <property type="evidence" value="ECO:0007669"/>
    <property type="project" value="UniProtKB-ARBA"/>
</dbReference>
<dbReference type="Proteomes" id="UP000886998">
    <property type="component" value="Unassembled WGS sequence"/>
</dbReference>
<accession>A0A8X6M736</accession>
<feature type="domain" description="Reverse transcriptase/retrotransposon-derived protein RNase H-like" evidence="3">
    <location>
        <begin position="203"/>
        <end position="244"/>
    </location>
</feature>
<dbReference type="AlphaFoldDB" id="A0A8X6M736"/>
<dbReference type="PANTHER" id="PTHR37984:SF5">
    <property type="entry name" value="PROTEIN NYNRIN-LIKE"/>
    <property type="match status" value="1"/>
</dbReference>
<keyword evidence="1" id="KW-0511">Multifunctional enzyme</keyword>
<dbReference type="OrthoDB" id="6512428at2759"/>
<gene>
    <name evidence="4" type="primary">pol_1713</name>
    <name evidence="4" type="ORF">TNIN_387221</name>
</gene>
<dbReference type="EMBL" id="BMAV01024430">
    <property type="protein sequence ID" value="GFS33107.1"/>
    <property type="molecule type" value="Genomic_DNA"/>
</dbReference>
<organism evidence="4 5">
    <name type="scientific">Trichonephila inaurata madagascariensis</name>
    <dbReference type="NCBI Taxonomy" id="2747483"/>
    <lineage>
        <taxon>Eukaryota</taxon>
        <taxon>Metazoa</taxon>
        <taxon>Ecdysozoa</taxon>
        <taxon>Arthropoda</taxon>
        <taxon>Chelicerata</taxon>
        <taxon>Arachnida</taxon>
        <taxon>Araneae</taxon>
        <taxon>Araneomorphae</taxon>
        <taxon>Entelegynae</taxon>
        <taxon>Araneoidea</taxon>
        <taxon>Nephilidae</taxon>
        <taxon>Trichonephila</taxon>
        <taxon>Trichonephila inaurata</taxon>
    </lineage>
</organism>
<dbReference type="SUPFAM" id="SSF56672">
    <property type="entry name" value="DNA/RNA polymerases"/>
    <property type="match status" value="1"/>
</dbReference>
<feature type="compositionally biased region" description="Polar residues" evidence="2">
    <location>
        <begin position="138"/>
        <end position="148"/>
    </location>
</feature>
<dbReference type="Gene3D" id="3.10.10.10">
    <property type="entry name" value="HIV Type 1 Reverse Transcriptase, subunit A, domain 1"/>
    <property type="match status" value="1"/>
</dbReference>
<dbReference type="GO" id="GO:0003824">
    <property type="term" value="F:catalytic activity"/>
    <property type="evidence" value="ECO:0007669"/>
    <property type="project" value="UniProtKB-KW"/>
</dbReference>
<dbReference type="InterPro" id="IPR041577">
    <property type="entry name" value="RT_RNaseH_2"/>
</dbReference>
<evidence type="ECO:0000256" key="1">
    <source>
        <dbReference type="ARBA" id="ARBA00023268"/>
    </source>
</evidence>